<evidence type="ECO:0000256" key="1">
    <source>
        <dbReference type="ARBA" id="ARBA00010638"/>
    </source>
</evidence>
<dbReference type="GO" id="GO:0035999">
    <property type="term" value="P:tetrahydrofolate interconversion"/>
    <property type="evidence" value="ECO:0007669"/>
    <property type="project" value="TreeGrafter"/>
</dbReference>
<organism evidence="6 7">
    <name type="scientific">Leucobacter komagatae</name>
    <dbReference type="NCBI Taxonomy" id="55969"/>
    <lineage>
        <taxon>Bacteria</taxon>
        <taxon>Bacillati</taxon>
        <taxon>Actinomycetota</taxon>
        <taxon>Actinomycetes</taxon>
        <taxon>Micrococcales</taxon>
        <taxon>Microbacteriaceae</taxon>
        <taxon>Leucobacter</taxon>
    </lineage>
</organism>
<dbReference type="EMBL" id="VFON01000001">
    <property type="protein sequence ID" value="TQL43581.1"/>
    <property type="molecule type" value="Genomic_DNA"/>
</dbReference>
<name>A0A542Y668_9MICO</name>
<dbReference type="Gene3D" id="3.40.50.10420">
    <property type="entry name" value="NagB/RpiA/CoA transferase-like"/>
    <property type="match status" value="1"/>
</dbReference>
<dbReference type="SUPFAM" id="SSF100950">
    <property type="entry name" value="NagB/RpiA/CoA transferase-like"/>
    <property type="match status" value="1"/>
</dbReference>
<feature type="binding site" evidence="4">
    <location>
        <position position="59"/>
    </location>
    <ligand>
        <name>substrate</name>
    </ligand>
</feature>
<comment type="caution">
    <text evidence="6">The sequence shown here is derived from an EMBL/GenBank/DDBJ whole genome shotgun (WGS) entry which is preliminary data.</text>
</comment>
<feature type="binding site" evidence="4">
    <location>
        <position position="54"/>
    </location>
    <ligand>
        <name>substrate</name>
    </ligand>
</feature>
<sequence>MDDKQLLRKRIRGARAERVATRTAAEARAHAASFTEQLTRLTQGLGAQRVACFVSHRGEPDTADYITWALDHGVEIMLPRSLADNTLEWALHERGALAPGPFGIPEPTGPALPSGATATADLLLIPAAAVDEGGWRLGWGRGFYDRELAALGDTQAPASDAQRGRPRPTVFAVVWEAEVVGAVPREAHDAPVDGVVTEERVRHFG</sequence>
<dbReference type="AlphaFoldDB" id="A0A542Y668"/>
<dbReference type="PIRSF" id="PIRSF006806">
    <property type="entry name" value="FTHF_cligase"/>
    <property type="match status" value="1"/>
</dbReference>
<protein>
    <recommendedName>
        <fullName evidence="5">5-formyltetrahydrofolate cyclo-ligase</fullName>
        <ecNumber evidence="5">6.3.3.2</ecNumber>
    </recommendedName>
</protein>
<dbReference type="GO" id="GO:0046872">
    <property type="term" value="F:metal ion binding"/>
    <property type="evidence" value="ECO:0007669"/>
    <property type="project" value="UniProtKB-KW"/>
</dbReference>
<evidence type="ECO:0000256" key="5">
    <source>
        <dbReference type="RuleBase" id="RU361279"/>
    </source>
</evidence>
<evidence type="ECO:0000256" key="2">
    <source>
        <dbReference type="ARBA" id="ARBA00022741"/>
    </source>
</evidence>
<evidence type="ECO:0000256" key="4">
    <source>
        <dbReference type="PIRSR" id="PIRSR006806-1"/>
    </source>
</evidence>
<dbReference type="PANTHER" id="PTHR23407">
    <property type="entry name" value="ATPASE INHIBITOR/5-FORMYLTETRAHYDROFOLATE CYCLO-LIGASE"/>
    <property type="match status" value="1"/>
</dbReference>
<dbReference type="NCBIfam" id="TIGR02727">
    <property type="entry name" value="MTHFS_bact"/>
    <property type="match status" value="1"/>
</dbReference>
<dbReference type="InterPro" id="IPR002698">
    <property type="entry name" value="FTHF_cligase"/>
</dbReference>
<keyword evidence="5" id="KW-0460">Magnesium</keyword>
<dbReference type="Proteomes" id="UP000319094">
    <property type="component" value="Unassembled WGS sequence"/>
</dbReference>
<feature type="binding site" evidence="4">
    <location>
        <begin position="4"/>
        <end position="8"/>
    </location>
    <ligand>
        <name>ATP</name>
        <dbReference type="ChEBI" id="CHEBI:30616"/>
    </ligand>
</feature>
<comment type="similarity">
    <text evidence="1 5">Belongs to the 5-formyltetrahydrofolate cyclo-ligase family.</text>
</comment>
<dbReference type="RefSeq" id="WP_141886877.1">
    <property type="nucleotide sequence ID" value="NZ_BAAAUY010000017.1"/>
</dbReference>
<feature type="binding site" evidence="4">
    <location>
        <begin position="136"/>
        <end position="144"/>
    </location>
    <ligand>
        <name>ATP</name>
        <dbReference type="ChEBI" id="CHEBI:30616"/>
    </ligand>
</feature>
<evidence type="ECO:0000313" key="7">
    <source>
        <dbReference type="Proteomes" id="UP000319094"/>
    </source>
</evidence>
<keyword evidence="5" id="KW-0479">Metal-binding</keyword>
<evidence type="ECO:0000313" key="6">
    <source>
        <dbReference type="EMBL" id="TQL43581.1"/>
    </source>
</evidence>
<gene>
    <name evidence="6" type="ORF">FB468_1607</name>
</gene>
<reference evidence="6 7" key="1">
    <citation type="submission" date="2019-06" db="EMBL/GenBank/DDBJ databases">
        <title>Sequencing the genomes of 1000 actinobacteria strains.</title>
        <authorList>
            <person name="Klenk H.-P."/>
        </authorList>
    </citation>
    <scope>NUCLEOTIDE SEQUENCE [LARGE SCALE GENOMIC DNA]</scope>
    <source>
        <strain evidence="6 7">DSM 8803</strain>
    </source>
</reference>
<evidence type="ECO:0000256" key="3">
    <source>
        <dbReference type="ARBA" id="ARBA00022840"/>
    </source>
</evidence>
<dbReference type="InterPro" id="IPR024185">
    <property type="entry name" value="FTHF_cligase-like_sf"/>
</dbReference>
<comment type="catalytic activity">
    <reaction evidence="5">
        <text>(6S)-5-formyl-5,6,7,8-tetrahydrofolate + ATP = (6R)-5,10-methenyltetrahydrofolate + ADP + phosphate</text>
        <dbReference type="Rhea" id="RHEA:10488"/>
        <dbReference type="ChEBI" id="CHEBI:30616"/>
        <dbReference type="ChEBI" id="CHEBI:43474"/>
        <dbReference type="ChEBI" id="CHEBI:57455"/>
        <dbReference type="ChEBI" id="CHEBI:57457"/>
        <dbReference type="ChEBI" id="CHEBI:456216"/>
        <dbReference type="EC" id="6.3.3.2"/>
    </reaction>
</comment>
<dbReference type="InterPro" id="IPR037171">
    <property type="entry name" value="NagB/RpiA_transferase-like"/>
</dbReference>
<dbReference type="OrthoDB" id="3242798at2"/>
<dbReference type="PANTHER" id="PTHR23407:SF1">
    <property type="entry name" value="5-FORMYLTETRAHYDROFOLATE CYCLO-LIGASE"/>
    <property type="match status" value="1"/>
</dbReference>
<keyword evidence="3 4" id="KW-0067">ATP-binding</keyword>
<comment type="cofactor">
    <cofactor evidence="5">
        <name>Mg(2+)</name>
        <dbReference type="ChEBI" id="CHEBI:18420"/>
    </cofactor>
</comment>
<dbReference type="EC" id="6.3.3.2" evidence="5"/>
<keyword evidence="6" id="KW-0436">Ligase</keyword>
<dbReference type="Pfam" id="PF01812">
    <property type="entry name" value="5-FTHF_cyc-lig"/>
    <property type="match status" value="1"/>
</dbReference>
<proteinExistence type="inferred from homology"/>
<keyword evidence="2 4" id="KW-0547">Nucleotide-binding</keyword>
<dbReference type="GO" id="GO:0030272">
    <property type="term" value="F:5-formyltetrahydrofolate cyclo-ligase activity"/>
    <property type="evidence" value="ECO:0007669"/>
    <property type="project" value="UniProtKB-EC"/>
</dbReference>
<dbReference type="GO" id="GO:0005524">
    <property type="term" value="F:ATP binding"/>
    <property type="evidence" value="ECO:0007669"/>
    <property type="project" value="UniProtKB-KW"/>
</dbReference>
<keyword evidence="7" id="KW-1185">Reference proteome</keyword>
<dbReference type="GO" id="GO:0009396">
    <property type="term" value="P:folic acid-containing compound biosynthetic process"/>
    <property type="evidence" value="ECO:0007669"/>
    <property type="project" value="TreeGrafter"/>
</dbReference>
<accession>A0A542Y668</accession>